<feature type="compositionally biased region" description="Low complexity" evidence="1">
    <location>
        <begin position="1"/>
        <end position="15"/>
    </location>
</feature>
<accession>A0A015IRA6</accession>
<evidence type="ECO:0000313" key="3">
    <source>
        <dbReference type="Proteomes" id="UP000022910"/>
    </source>
</evidence>
<feature type="compositionally biased region" description="Polar residues" evidence="1">
    <location>
        <begin position="20"/>
        <end position="76"/>
    </location>
</feature>
<dbReference type="EMBL" id="JEMT01027525">
    <property type="protein sequence ID" value="EXX56770.1"/>
    <property type="molecule type" value="Genomic_DNA"/>
</dbReference>
<dbReference type="AlphaFoldDB" id="A0A015IRA6"/>
<organism evidence="2 3">
    <name type="scientific">Rhizophagus irregularis (strain DAOM 197198w)</name>
    <name type="common">Glomus intraradices</name>
    <dbReference type="NCBI Taxonomy" id="1432141"/>
    <lineage>
        <taxon>Eukaryota</taxon>
        <taxon>Fungi</taxon>
        <taxon>Fungi incertae sedis</taxon>
        <taxon>Mucoromycota</taxon>
        <taxon>Glomeromycotina</taxon>
        <taxon>Glomeromycetes</taxon>
        <taxon>Glomerales</taxon>
        <taxon>Glomeraceae</taxon>
        <taxon>Rhizophagus</taxon>
    </lineage>
</organism>
<reference evidence="2 3" key="1">
    <citation type="submission" date="2014-02" db="EMBL/GenBank/DDBJ databases">
        <title>Single nucleus genome sequencing reveals high similarity among nuclei of an endomycorrhizal fungus.</title>
        <authorList>
            <person name="Lin K."/>
            <person name="Geurts R."/>
            <person name="Zhang Z."/>
            <person name="Limpens E."/>
            <person name="Saunders D.G."/>
            <person name="Mu D."/>
            <person name="Pang E."/>
            <person name="Cao H."/>
            <person name="Cha H."/>
            <person name="Lin T."/>
            <person name="Zhou Q."/>
            <person name="Shang Y."/>
            <person name="Li Y."/>
            <person name="Ivanov S."/>
            <person name="Sharma T."/>
            <person name="Velzen R.V."/>
            <person name="Ruijter N.D."/>
            <person name="Aanen D.K."/>
            <person name="Win J."/>
            <person name="Kamoun S."/>
            <person name="Bisseling T."/>
            <person name="Huang S."/>
        </authorList>
    </citation>
    <scope>NUCLEOTIDE SEQUENCE [LARGE SCALE GENOMIC DNA]</scope>
    <source>
        <strain evidence="3">DAOM197198w</strain>
    </source>
</reference>
<feature type="region of interest" description="Disordered" evidence="1">
    <location>
        <begin position="1"/>
        <end position="104"/>
    </location>
</feature>
<dbReference type="HOGENOM" id="CLU_1409496_0_0_1"/>
<comment type="caution">
    <text evidence="2">The sequence shown here is derived from an EMBL/GenBank/DDBJ whole genome shotgun (WGS) entry which is preliminary data.</text>
</comment>
<sequence length="193" mass="21955">MDNNFNFINDGFNSDLRPPTTDSQAENPNANYNASCNYDSNNNYPTMDDNVSSASYTNTPSNVTISSQSYPTTSSDPPHPLVPQYTQQQIQQDQQPGYNQNSENNNIQQFLNTTQPITRMYYISFKIILILHRSILLKLTILKSLHLKFLGSKLSSYLLFLQCLIPLERIILKSLHLTFLGPKLSLSHFLSND</sequence>
<evidence type="ECO:0000313" key="2">
    <source>
        <dbReference type="EMBL" id="EXX56770.1"/>
    </source>
</evidence>
<proteinExistence type="predicted"/>
<dbReference type="Proteomes" id="UP000022910">
    <property type="component" value="Unassembled WGS sequence"/>
</dbReference>
<protein>
    <submittedName>
        <fullName evidence="2">Uncharacterized protein</fullName>
    </submittedName>
</protein>
<feature type="compositionally biased region" description="Low complexity" evidence="1">
    <location>
        <begin position="84"/>
        <end position="95"/>
    </location>
</feature>
<gene>
    <name evidence="2" type="ORF">RirG_213080</name>
</gene>
<keyword evidence="3" id="KW-1185">Reference proteome</keyword>
<name>A0A015IRA6_RHIIW</name>
<evidence type="ECO:0000256" key="1">
    <source>
        <dbReference type="SAM" id="MobiDB-lite"/>
    </source>
</evidence>